<sequence>MWNACGQRHTVLLRTDGTAVARGEVYGGRCDVPALGTANVQDAMDEDYVESLAAQVPALIAGQTYTQVAAGEHHTVLLTSGGAAVACGHNDRGQCDIPPLDEGSTYTQVAAGGLHAVLLMSDGTAAACGSNDFGQCDLPALRGDQTYTQVSAGADHTVQCRGERCWLLVVGDPASIASKANPAVATRTLEVLLTSDGIAVACGTNDEGQCDIPDGQYTPSLREVHVLQAVIDGGSMRFLTFEGVERFVARAAPDTPLADVYSQLLAAHCARRLFGGPAGRVEAVLPGGRLLSNAASAKETVASATSAT</sequence>
<gene>
    <name evidence="1" type="ORF">PCOR1329_LOCUS55221</name>
</gene>
<dbReference type="InterPro" id="IPR009091">
    <property type="entry name" value="RCC1/BLIP-II"/>
</dbReference>
<comment type="caution">
    <text evidence="1">The sequence shown here is derived from an EMBL/GenBank/DDBJ whole genome shotgun (WGS) entry which is preliminary data.</text>
</comment>
<accession>A0ABN9V9K0</accession>
<dbReference type="Pfam" id="PF13540">
    <property type="entry name" value="RCC1_2"/>
    <property type="match status" value="2"/>
</dbReference>
<dbReference type="PANTHER" id="PTHR45982:SF1">
    <property type="entry name" value="REGULATOR OF CHROMOSOME CONDENSATION"/>
    <property type="match status" value="1"/>
</dbReference>
<dbReference type="Proteomes" id="UP001189429">
    <property type="component" value="Unassembled WGS sequence"/>
</dbReference>
<dbReference type="SUPFAM" id="SSF50985">
    <property type="entry name" value="RCC1/BLIP-II"/>
    <property type="match status" value="1"/>
</dbReference>
<dbReference type="InterPro" id="IPR000408">
    <property type="entry name" value="Reg_chr_condens"/>
</dbReference>
<dbReference type="EMBL" id="CAUYUJ010016766">
    <property type="protein sequence ID" value="CAK0868632.1"/>
    <property type="molecule type" value="Genomic_DNA"/>
</dbReference>
<reference evidence="1" key="1">
    <citation type="submission" date="2023-10" db="EMBL/GenBank/DDBJ databases">
        <authorList>
            <person name="Chen Y."/>
            <person name="Shah S."/>
            <person name="Dougan E. K."/>
            <person name="Thang M."/>
            <person name="Chan C."/>
        </authorList>
    </citation>
    <scope>NUCLEOTIDE SEQUENCE [LARGE SCALE GENOMIC DNA]</scope>
</reference>
<proteinExistence type="predicted"/>
<dbReference type="InterPro" id="IPR051553">
    <property type="entry name" value="Ran_GTPase-activating"/>
</dbReference>
<dbReference type="Gene3D" id="2.130.10.30">
    <property type="entry name" value="Regulator of chromosome condensation 1/beta-lactamase-inhibitor protein II"/>
    <property type="match status" value="1"/>
</dbReference>
<dbReference type="PANTHER" id="PTHR45982">
    <property type="entry name" value="REGULATOR OF CHROMOSOME CONDENSATION"/>
    <property type="match status" value="1"/>
</dbReference>
<keyword evidence="2" id="KW-1185">Reference proteome</keyword>
<evidence type="ECO:0000313" key="1">
    <source>
        <dbReference type="EMBL" id="CAK0868632.1"/>
    </source>
</evidence>
<organism evidence="1 2">
    <name type="scientific">Prorocentrum cordatum</name>
    <dbReference type="NCBI Taxonomy" id="2364126"/>
    <lineage>
        <taxon>Eukaryota</taxon>
        <taxon>Sar</taxon>
        <taxon>Alveolata</taxon>
        <taxon>Dinophyceae</taxon>
        <taxon>Prorocentrales</taxon>
        <taxon>Prorocentraceae</taxon>
        <taxon>Prorocentrum</taxon>
    </lineage>
</organism>
<evidence type="ECO:0000313" key="2">
    <source>
        <dbReference type="Proteomes" id="UP001189429"/>
    </source>
</evidence>
<dbReference type="PROSITE" id="PS00626">
    <property type="entry name" value="RCC1_2"/>
    <property type="match status" value="1"/>
</dbReference>
<name>A0ABN9V9K0_9DINO</name>
<protein>
    <submittedName>
        <fullName evidence="1">Uncharacterized protein</fullName>
    </submittedName>
</protein>